<dbReference type="GO" id="GO:0016746">
    <property type="term" value="F:acyltransferase activity"/>
    <property type="evidence" value="ECO:0007669"/>
    <property type="project" value="UniProtKB-KW"/>
</dbReference>
<protein>
    <submittedName>
        <fullName evidence="2">GNAT family N-acetyltransferase</fullName>
        <ecNumber evidence="2">2.3.1.-</ecNumber>
    </submittedName>
</protein>
<keyword evidence="2" id="KW-0012">Acyltransferase</keyword>
<dbReference type="Pfam" id="PF00583">
    <property type="entry name" value="Acetyltransf_1"/>
    <property type="match status" value="1"/>
</dbReference>
<evidence type="ECO:0000313" key="3">
    <source>
        <dbReference type="Proteomes" id="UP001218246"/>
    </source>
</evidence>
<organism evidence="2 3">
    <name type="scientific">Ectobacillus antri</name>
    <dbReference type="NCBI Taxonomy" id="2486280"/>
    <lineage>
        <taxon>Bacteria</taxon>
        <taxon>Bacillati</taxon>
        <taxon>Bacillota</taxon>
        <taxon>Bacilli</taxon>
        <taxon>Bacillales</taxon>
        <taxon>Bacillaceae</taxon>
        <taxon>Ectobacillus</taxon>
    </lineage>
</organism>
<dbReference type="PANTHER" id="PTHR43072:SF60">
    <property type="entry name" value="L-2,4-DIAMINOBUTYRIC ACID ACETYLTRANSFERASE"/>
    <property type="match status" value="1"/>
</dbReference>
<comment type="caution">
    <text evidence="2">The sequence shown here is derived from an EMBL/GenBank/DDBJ whole genome shotgun (WGS) entry which is preliminary data.</text>
</comment>
<dbReference type="Proteomes" id="UP001218246">
    <property type="component" value="Unassembled WGS sequence"/>
</dbReference>
<accession>A0ABT6H620</accession>
<dbReference type="PROSITE" id="PS51186">
    <property type="entry name" value="GNAT"/>
    <property type="match status" value="1"/>
</dbReference>
<reference evidence="2 3" key="1">
    <citation type="submission" date="2023-04" db="EMBL/GenBank/DDBJ databases">
        <title>Ectobacillus antri isolated from activated sludge.</title>
        <authorList>
            <person name="Yan P."/>
            <person name="Liu X."/>
        </authorList>
    </citation>
    <scope>NUCLEOTIDE SEQUENCE [LARGE SCALE GENOMIC DNA]</scope>
    <source>
        <strain evidence="2 3">C18H</strain>
    </source>
</reference>
<sequence>MIIIKHPTTDDTAHMHELFRTVIVHTFESEGIGHLQEDLAQEIHQKETYWQEYVNGGARSFLVATKGAKVIGCIEYGQAGEFVSTHTNGALAHLDKVGTVFVHPGHQGQGIGSQLVQAMLRLMKERGIHEFCLDSGYKRAQQVWQQKFGEPTYVLTDFWDEGYHHMIWRREVKACL</sequence>
<dbReference type="InterPro" id="IPR016181">
    <property type="entry name" value="Acyl_CoA_acyltransferase"/>
</dbReference>
<name>A0ABT6H620_9BACI</name>
<keyword evidence="2" id="KW-0808">Transferase</keyword>
<dbReference type="EMBL" id="JARULN010000013">
    <property type="protein sequence ID" value="MDG5754800.1"/>
    <property type="molecule type" value="Genomic_DNA"/>
</dbReference>
<evidence type="ECO:0000313" key="2">
    <source>
        <dbReference type="EMBL" id="MDG5754800.1"/>
    </source>
</evidence>
<gene>
    <name evidence="2" type="ORF">P6P90_12585</name>
</gene>
<proteinExistence type="predicted"/>
<dbReference type="PANTHER" id="PTHR43072">
    <property type="entry name" value="N-ACETYLTRANSFERASE"/>
    <property type="match status" value="1"/>
</dbReference>
<dbReference type="InterPro" id="IPR000182">
    <property type="entry name" value="GNAT_dom"/>
</dbReference>
<dbReference type="Gene3D" id="3.40.630.30">
    <property type="match status" value="1"/>
</dbReference>
<dbReference type="SUPFAM" id="SSF55729">
    <property type="entry name" value="Acyl-CoA N-acyltransferases (Nat)"/>
    <property type="match status" value="1"/>
</dbReference>
<dbReference type="EC" id="2.3.1.-" evidence="2"/>
<dbReference type="RefSeq" id="WP_278018446.1">
    <property type="nucleotide sequence ID" value="NZ_JARRRY010000013.1"/>
</dbReference>
<feature type="domain" description="N-acetyltransferase" evidence="1">
    <location>
        <begin position="2"/>
        <end position="173"/>
    </location>
</feature>
<dbReference type="CDD" id="cd04301">
    <property type="entry name" value="NAT_SF"/>
    <property type="match status" value="1"/>
</dbReference>
<evidence type="ECO:0000259" key="1">
    <source>
        <dbReference type="PROSITE" id="PS51186"/>
    </source>
</evidence>
<keyword evidence="3" id="KW-1185">Reference proteome</keyword>